<dbReference type="AlphaFoldDB" id="A0A067SEA0"/>
<evidence type="ECO:0000256" key="1">
    <source>
        <dbReference type="SAM" id="MobiDB-lite"/>
    </source>
</evidence>
<sequence length="276" mass="30955">MFLKLDALDNQLKTVPDAIKPVKKLHGICHSIKEFINDLEALEGEAVFMGPNGLHPVVFFLAKYFEVLYLATLETAYEITLEDVMDIFEVIEPLEQILLGRILTFRAEVPRVLYDPFGIRRLCEKLFLKRDLLGVAESSDRYSILDLNLSTATYLDFKEILIGDFGHTSDPAQVKPECLMTGEHGLDGFLEKIVYPMVDGMMVGHVSYLIISCILRNVCGVLTQALDNYNKADGKKPSNNTQKAKASGPGYNTRSAGKKRSFQYIARSIRIQPKGC</sequence>
<accession>A0A067SEA0</accession>
<protein>
    <submittedName>
        <fullName evidence="2">Uncharacterized protein</fullName>
    </submittedName>
</protein>
<dbReference type="OrthoDB" id="3067341at2759"/>
<dbReference type="EMBL" id="KL142530">
    <property type="protein sequence ID" value="KDR65088.1"/>
    <property type="molecule type" value="Genomic_DNA"/>
</dbReference>
<gene>
    <name evidence="2" type="ORF">GALMADRAFT_570693</name>
</gene>
<evidence type="ECO:0000313" key="3">
    <source>
        <dbReference type="Proteomes" id="UP000027222"/>
    </source>
</evidence>
<feature type="region of interest" description="Disordered" evidence="1">
    <location>
        <begin position="232"/>
        <end position="257"/>
    </location>
</feature>
<dbReference type="HOGENOM" id="CLU_1008467_0_0_1"/>
<name>A0A067SEA0_GALM3</name>
<evidence type="ECO:0000313" key="2">
    <source>
        <dbReference type="EMBL" id="KDR65088.1"/>
    </source>
</evidence>
<dbReference type="Proteomes" id="UP000027222">
    <property type="component" value="Unassembled WGS sequence"/>
</dbReference>
<keyword evidence="3" id="KW-1185">Reference proteome</keyword>
<proteinExistence type="predicted"/>
<organism evidence="2 3">
    <name type="scientific">Galerina marginata (strain CBS 339.88)</name>
    <dbReference type="NCBI Taxonomy" id="685588"/>
    <lineage>
        <taxon>Eukaryota</taxon>
        <taxon>Fungi</taxon>
        <taxon>Dikarya</taxon>
        <taxon>Basidiomycota</taxon>
        <taxon>Agaricomycotina</taxon>
        <taxon>Agaricomycetes</taxon>
        <taxon>Agaricomycetidae</taxon>
        <taxon>Agaricales</taxon>
        <taxon>Agaricineae</taxon>
        <taxon>Strophariaceae</taxon>
        <taxon>Galerina</taxon>
    </lineage>
</organism>
<reference evidence="3" key="1">
    <citation type="journal article" date="2014" name="Proc. Natl. Acad. Sci. U.S.A.">
        <title>Extensive sampling of basidiomycete genomes demonstrates inadequacy of the white-rot/brown-rot paradigm for wood decay fungi.</title>
        <authorList>
            <person name="Riley R."/>
            <person name="Salamov A.A."/>
            <person name="Brown D.W."/>
            <person name="Nagy L.G."/>
            <person name="Floudas D."/>
            <person name="Held B.W."/>
            <person name="Levasseur A."/>
            <person name="Lombard V."/>
            <person name="Morin E."/>
            <person name="Otillar R."/>
            <person name="Lindquist E.A."/>
            <person name="Sun H."/>
            <person name="LaButti K.M."/>
            <person name="Schmutz J."/>
            <person name="Jabbour D."/>
            <person name="Luo H."/>
            <person name="Baker S.E."/>
            <person name="Pisabarro A.G."/>
            <person name="Walton J.D."/>
            <person name="Blanchette R.A."/>
            <person name="Henrissat B."/>
            <person name="Martin F."/>
            <person name="Cullen D."/>
            <person name="Hibbett D.S."/>
            <person name="Grigoriev I.V."/>
        </authorList>
    </citation>
    <scope>NUCLEOTIDE SEQUENCE [LARGE SCALE GENOMIC DNA]</scope>
    <source>
        <strain evidence="3">CBS 339.88</strain>
    </source>
</reference>
<feature type="compositionally biased region" description="Polar residues" evidence="1">
    <location>
        <begin position="237"/>
        <end position="255"/>
    </location>
</feature>